<feature type="domain" description="PDZ" evidence="5">
    <location>
        <begin position="2"/>
        <end position="84"/>
    </location>
</feature>
<dbReference type="InterPro" id="IPR050604">
    <property type="entry name" value="PDZ-LIM_domain"/>
</dbReference>
<gene>
    <name evidence="6" type="ORF">BpHYR1_005979</name>
</gene>
<keyword evidence="2" id="KW-0963">Cytoplasm</keyword>
<feature type="compositionally biased region" description="Pro residues" evidence="4">
    <location>
        <begin position="316"/>
        <end position="331"/>
    </location>
</feature>
<keyword evidence="3" id="KW-0479">Metal-binding</keyword>
<evidence type="ECO:0000259" key="5">
    <source>
        <dbReference type="PROSITE" id="PS50106"/>
    </source>
</evidence>
<dbReference type="SUPFAM" id="SSF50156">
    <property type="entry name" value="PDZ domain-like"/>
    <property type="match status" value="1"/>
</dbReference>
<evidence type="ECO:0000256" key="2">
    <source>
        <dbReference type="ARBA" id="ARBA00022490"/>
    </source>
</evidence>
<evidence type="ECO:0000256" key="1">
    <source>
        <dbReference type="ARBA" id="ARBA00004496"/>
    </source>
</evidence>
<keyword evidence="3" id="KW-0862">Zinc</keyword>
<evidence type="ECO:0000313" key="7">
    <source>
        <dbReference type="Proteomes" id="UP000276133"/>
    </source>
</evidence>
<organism evidence="6 7">
    <name type="scientific">Brachionus plicatilis</name>
    <name type="common">Marine rotifer</name>
    <name type="synonym">Brachionus muelleri</name>
    <dbReference type="NCBI Taxonomy" id="10195"/>
    <lineage>
        <taxon>Eukaryota</taxon>
        <taxon>Metazoa</taxon>
        <taxon>Spiralia</taxon>
        <taxon>Gnathifera</taxon>
        <taxon>Rotifera</taxon>
        <taxon>Eurotatoria</taxon>
        <taxon>Monogononta</taxon>
        <taxon>Pseudotrocha</taxon>
        <taxon>Ploima</taxon>
        <taxon>Brachionidae</taxon>
        <taxon>Brachionus</taxon>
    </lineage>
</organism>
<dbReference type="GO" id="GO:0001725">
    <property type="term" value="C:stress fiber"/>
    <property type="evidence" value="ECO:0007669"/>
    <property type="project" value="TreeGrafter"/>
</dbReference>
<dbReference type="GO" id="GO:0003779">
    <property type="term" value="F:actin binding"/>
    <property type="evidence" value="ECO:0007669"/>
    <property type="project" value="TreeGrafter"/>
</dbReference>
<dbReference type="OrthoDB" id="44841at2759"/>
<keyword evidence="7" id="KW-1185">Reference proteome</keyword>
<feature type="region of interest" description="Disordered" evidence="4">
    <location>
        <begin position="265"/>
        <end position="333"/>
    </location>
</feature>
<dbReference type="InterPro" id="IPR001478">
    <property type="entry name" value="PDZ"/>
</dbReference>
<feature type="compositionally biased region" description="Polar residues" evidence="4">
    <location>
        <begin position="266"/>
        <end position="314"/>
    </location>
</feature>
<dbReference type="GO" id="GO:0030036">
    <property type="term" value="P:actin cytoskeleton organization"/>
    <property type="evidence" value="ECO:0007669"/>
    <property type="project" value="TreeGrafter"/>
</dbReference>
<proteinExistence type="predicted"/>
<dbReference type="GO" id="GO:0031941">
    <property type="term" value="C:filamentous actin"/>
    <property type="evidence" value="ECO:0007669"/>
    <property type="project" value="TreeGrafter"/>
</dbReference>
<sequence>MQTTITRDSPAVPWGFRLKGGAEYNVPLSILKVNEGSPSHYKLEVGDVIASIGSYPALSLKHEEALNIIRMFDLSLPLVIHRQQALFSPSRITPKSGTTPVVWRPQSASSYEPPSTPKSPKAQHFSFNQPQVYQPSYQPAQPQVFRPQVYQPAPQLYQPVYPASPPGNRLVVSPPPQSVSPIPPPPPLPDFSAPIQSYKAQRQTDASYNHISSDFSSSSANPVVPDALLNKVLSKSPMGQKPFSYTPGGLDLSHVRQSARVKRYEQMSSTQEMSRSMRQTSVGPEFGSQYQHRQQNSHYQNFNPPQATQFQTYSPPFVPAPPPPPPPPQPKPAAYFQPSQAALNRSSSVSTESFVVKSPKPSAAFNLTPELLQKTKNNCAEKRDLSVDFFLLFYISFPHFTC</sequence>
<dbReference type="SMART" id="SM00228">
    <property type="entry name" value="PDZ"/>
    <property type="match status" value="1"/>
</dbReference>
<dbReference type="GO" id="GO:0061061">
    <property type="term" value="P:muscle structure development"/>
    <property type="evidence" value="ECO:0007669"/>
    <property type="project" value="TreeGrafter"/>
</dbReference>
<dbReference type="GO" id="GO:0030018">
    <property type="term" value="C:Z disc"/>
    <property type="evidence" value="ECO:0007669"/>
    <property type="project" value="TreeGrafter"/>
</dbReference>
<dbReference type="AlphaFoldDB" id="A0A3M7SWX3"/>
<dbReference type="InterPro" id="IPR036034">
    <property type="entry name" value="PDZ_sf"/>
</dbReference>
<dbReference type="GO" id="GO:0005912">
    <property type="term" value="C:adherens junction"/>
    <property type="evidence" value="ECO:0007669"/>
    <property type="project" value="TreeGrafter"/>
</dbReference>
<dbReference type="PANTHER" id="PTHR24214:SF38">
    <property type="entry name" value="PDZ AND LIM DOMAIN PROTEIN ZASP-RELATED"/>
    <property type="match status" value="1"/>
</dbReference>
<reference evidence="6 7" key="1">
    <citation type="journal article" date="2018" name="Sci. Rep.">
        <title>Genomic signatures of local adaptation to the degree of environmental predictability in rotifers.</title>
        <authorList>
            <person name="Franch-Gras L."/>
            <person name="Hahn C."/>
            <person name="Garcia-Roger E.M."/>
            <person name="Carmona M.J."/>
            <person name="Serra M."/>
            <person name="Gomez A."/>
        </authorList>
    </citation>
    <scope>NUCLEOTIDE SEQUENCE [LARGE SCALE GENOMIC DNA]</scope>
    <source>
        <strain evidence="6">HYR1</strain>
    </source>
</reference>
<evidence type="ECO:0000313" key="6">
    <source>
        <dbReference type="EMBL" id="RNA40088.1"/>
    </source>
</evidence>
<protein>
    <submittedName>
        <fullName evidence="6">PDZ and LIM domain 3 isoform X13</fullName>
    </submittedName>
</protein>
<dbReference type="STRING" id="10195.A0A3M7SWX3"/>
<name>A0A3M7SWX3_BRAPC</name>
<feature type="region of interest" description="Disordered" evidence="4">
    <location>
        <begin position="97"/>
        <end position="124"/>
    </location>
</feature>
<dbReference type="GO" id="GO:0051371">
    <property type="term" value="F:muscle alpha-actinin binding"/>
    <property type="evidence" value="ECO:0007669"/>
    <property type="project" value="TreeGrafter"/>
</dbReference>
<accession>A0A3M7SWX3</accession>
<evidence type="ECO:0000256" key="3">
    <source>
        <dbReference type="ARBA" id="ARBA00023038"/>
    </source>
</evidence>
<dbReference type="PROSITE" id="PS50106">
    <property type="entry name" value="PDZ"/>
    <property type="match status" value="1"/>
</dbReference>
<dbReference type="Proteomes" id="UP000276133">
    <property type="component" value="Unassembled WGS sequence"/>
</dbReference>
<dbReference type="EMBL" id="REGN01000677">
    <property type="protein sequence ID" value="RNA40088.1"/>
    <property type="molecule type" value="Genomic_DNA"/>
</dbReference>
<dbReference type="PANTHER" id="PTHR24214">
    <property type="entry name" value="PDZ AND LIM DOMAIN PROTEIN ZASP"/>
    <property type="match status" value="1"/>
</dbReference>
<comment type="subcellular location">
    <subcellularLocation>
        <location evidence="1">Cytoplasm</location>
    </subcellularLocation>
</comment>
<dbReference type="Gene3D" id="2.30.42.10">
    <property type="match status" value="1"/>
</dbReference>
<dbReference type="Pfam" id="PF00595">
    <property type="entry name" value="PDZ"/>
    <property type="match status" value="1"/>
</dbReference>
<keyword evidence="3" id="KW-0440">LIM domain</keyword>
<comment type="caution">
    <text evidence="6">The sequence shown here is derived from an EMBL/GenBank/DDBJ whole genome shotgun (WGS) entry which is preliminary data.</text>
</comment>
<evidence type="ECO:0000256" key="4">
    <source>
        <dbReference type="SAM" id="MobiDB-lite"/>
    </source>
</evidence>